<dbReference type="InterPro" id="IPR002035">
    <property type="entry name" value="VWF_A"/>
</dbReference>
<dbReference type="PROSITE" id="PS00018">
    <property type="entry name" value="EF_HAND_1"/>
    <property type="match status" value="1"/>
</dbReference>
<dbReference type="PANTHER" id="PTHR10166">
    <property type="entry name" value="VOLTAGE-DEPENDENT CALCIUM CHANNEL SUBUNIT ALPHA-2/DELTA-RELATED"/>
    <property type="match status" value="1"/>
</dbReference>
<keyword evidence="4" id="KW-1185">Reference proteome</keyword>
<dbReference type="KEGG" id="htx:EKK97_13070"/>
<keyword evidence="1" id="KW-0106">Calcium</keyword>
<dbReference type="AlphaFoldDB" id="A0A6I6STS1"/>
<dbReference type="GO" id="GO:0005509">
    <property type="term" value="F:calcium ion binding"/>
    <property type="evidence" value="ECO:0007669"/>
    <property type="project" value="InterPro"/>
</dbReference>
<dbReference type="InterPro" id="IPR018247">
    <property type="entry name" value="EF_Hand_1_Ca_BS"/>
</dbReference>
<proteinExistence type="predicted"/>
<protein>
    <submittedName>
        <fullName evidence="3">Type I secretion C-terminal target domain-containing protein</fullName>
    </submittedName>
</protein>
<dbReference type="PROSITE" id="PS00330">
    <property type="entry name" value="HEMOLYSIN_CALCIUM"/>
    <property type="match status" value="2"/>
</dbReference>
<evidence type="ECO:0000259" key="2">
    <source>
        <dbReference type="PROSITE" id="PS50234"/>
    </source>
</evidence>
<dbReference type="PROSITE" id="PS50234">
    <property type="entry name" value="VWFA"/>
    <property type="match status" value="1"/>
</dbReference>
<sequence>MIGDVGGGQTIIQPGQNYNISIMVDVSGSMRDPSGTSGLNRMDLTKQALLNLAEQLKEHDGIVNVQLVEFSTHANTTANISNLTSDNVGDLIAAIEALSANGGTNYQAAFEQAVDWFNAQHGSGASPQDGFKDLSYFLTDGNPTQYYPGGTDKWGNPNVGGAGNSTDYDTLYASIQAFAELGNISSVHAIGMGGDITENYLRFFDNTDVIGERTETFNDGGMYGDNSSVTAPAGVPNIVHTAEELQAALQGGSVDKDFADLGSNTLKGGGGDDIIFGDTVNSDHLSWTNGNGEHFVAGEHDGMGYIGLIEYLRWSVEFGNSGNMPSEEQVIDYVRENWEQLAQPQISATPGQNDLYGGGGDDVLVGGAGNDTLRGGEGNDTLFGGLGADTFVWKLGDQGEAGDVFTDTIMDFDTNDGDVIDLSDLLQGRDSDSDISSYLRMEDDGEGGTIIHISTTGGFENGYDADLVDQNIILKGVAYNDSLLENMLNEGYINIDQ</sequence>
<dbReference type="InterPro" id="IPR001343">
    <property type="entry name" value="Hemolysn_Ca-bd"/>
</dbReference>
<dbReference type="RefSeq" id="WP_159552451.1">
    <property type="nucleotide sequence ID" value="NZ_CP035042.1"/>
</dbReference>
<dbReference type="InterPro" id="IPR051173">
    <property type="entry name" value="Ca_channel_alpha-2/delta"/>
</dbReference>
<gene>
    <name evidence="3" type="ORF">EKK97_13070</name>
</gene>
<dbReference type="Gene3D" id="2.150.10.10">
    <property type="entry name" value="Serralysin-like metalloprotease, C-terminal"/>
    <property type="match status" value="1"/>
</dbReference>
<dbReference type="Pfam" id="PF00353">
    <property type="entry name" value="HemolysinCabind"/>
    <property type="match status" value="2"/>
</dbReference>
<dbReference type="EMBL" id="CP035042">
    <property type="protein sequence ID" value="QHC50323.1"/>
    <property type="molecule type" value="Genomic_DNA"/>
</dbReference>
<dbReference type="Proteomes" id="UP000464013">
    <property type="component" value="Chromosome"/>
</dbReference>
<accession>A0A6I6STS1</accession>
<dbReference type="InterPro" id="IPR036465">
    <property type="entry name" value="vWFA_dom_sf"/>
</dbReference>
<dbReference type="SUPFAM" id="SSF51120">
    <property type="entry name" value="beta-Roll"/>
    <property type="match status" value="1"/>
</dbReference>
<dbReference type="SUPFAM" id="SSF53300">
    <property type="entry name" value="vWA-like"/>
    <property type="match status" value="1"/>
</dbReference>
<evidence type="ECO:0000313" key="4">
    <source>
        <dbReference type="Proteomes" id="UP000464013"/>
    </source>
</evidence>
<dbReference type="InterPro" id="IPR011049">
    <property type="entry name" value="Serralysin-like_metalloprot_C"/>
</dbReference>
<name>A0A6I6STS1_9GAMM</name>
<dbReference type="InterPro" id="IPR018511">
    <property type="entry name" value="Hemolysin-typ_Ca-bd_CS"/>
</dbReference>
<organism evidence="3 4">
    <name type="scientific">Billgrantia tianxiuensis</name>
    <dbReference type="NCBI Taxonomy" id="2497861"/>
    <lineage>
        <taxon>Bacteria</taxon>
        <taxon>Pseudomonadati</taxon>
        <taxon>Pseudomonadota</taxon>
        <taxon>Gammaproteobacteria</taxon>
        <taxon>Oceanospirillales</taxon>
        <taxon>Halomonadaceae</taxon>
        <taxon>Billgrantia</taxon>
    </lineage>
</organism>
<dbReference type="CDD" id="cd00198">
    <property type="entry name" value="vWFA"/>
    <property type="match status" value="1"/>
</dbReference>
<dbReference type="OrthoDB" id="8481600at2"/>
<dbReference type="PANTHER" id="PTHR10166:SF37">
    <property type="entry name" value="STOLID, ISOFORM H"/>
    <property type="match status" value="1"/>
</dbReference>
<dbReference type="SMART" id="SM00327">
    <property type="entry name" value="VWA"/>
    <property type="match status" value="1"/>
</dbReference>
<evidence type="ECO:0000313" key="3">
    <source>
        <dbReference type="EMBL" id="QHC50323.1"/>
    </source>
</evidence>
<dbReference type="NCBIfam" id="TIGR03661">
    <property type="entry name" value="T1SS_VCA0849"/>
    <property type="match status" value="1"/>
</dbReference>
<evidence type="ECO:0000256" key="1">
    <source>
        <dbReference type="ARBA" id="ARBA00022837"/>
    </source>
</evidence>
<feature type="domain" description="VWFA" evidence="2">
    <location>
        <begin position="19"/>
        <end position="202"/>
    </location>
</feature>
<dbReference type="PRINTS" id="PR00313">
    <property type="entry name" value="CABNDNGRPT"/>
</dbReference>
<reference evidence="3 4" key="1">
    <citation type="submission" date="2019-01" db="EMBL/GenBank/DDBJ databases">
        <title>Complete genome of a denitifying bacterium Halomons sp. BC-M4-5.</title>
        <authorList>
            <person name="Wang L."/>
            <person name="Shao Z."/>
        </authorList>
    </citation>
    <scope>NUCLEOTIDE SEQUENCE [LARGE SCALE GENOMIC DNA]</scope>
    <source>
        <strain evidence="3 4">BC-M4-5</strain>
    </source>
</reference>
<dbReference type="InterPro" id="IPR019960">
    <property type="entry name" value="T1SS_VCA0849"/>
</dbReference>
<dbReference type="Gene3D" id="3.40.50.410">
    <property type="entry name" value="von Willebrand factor, type A domain"/>
    <property type="match status" value="1"/>
</dbReference>
<dbReference type="Pfam" id="PF13519">
    <property type="entry name" value="VWA_2"/>
    <property type="match status" value="1"/>
</dbReference>